<gene>
    <name evidence="2" type="ORF">HLB44_15890</name>
</gene>
<dbReference type="Proteomes" id="UP000737171">
    <property type="component" value="Unassembled WGS sequence"/>
</dbReference>
<organism evidence="2 3">
    <name type="scientific">Pseudaquabacterium terrae</name>
    <dbReference type="NCBI Taxonomy" id="2732868"/>
    <lineage>
        <taxon>Bacteria</taxon>
        <taxon>Pseudomonadati</taxon>
        <taxon>Pseudomonadota</taxon>
        <taxon>Betaproteobacteria</taxon>
        <taxon>Burkholderiales</taxon>
        <taxon>Sphaerotilaceae</taxon>
        <taxon>Pseudaquabacterium</taxon>
    </lineage>
</organism>
<accession>A0ABX2EIT3</accession>
<comment type="caution">
    <text evidence="2">The sequence shown here is derived from an EMBL/GenBank/DDBJ whole genome shotgun (WGS) entry which is preliminary data.</text>
</comment>
<sequence>MERLNGKMEKAGNKLVTGTSKAPTSALPADPLVSDAACAAAIDACFALAAPHTPSLGQQLLAEFNGIAQRPDQARQAAWHVALGLRAGVGTDLQRAHVAWEAIKADAVTGPLHRQRDANNALRALASCDLSYDMLWAMKDHRGHAAAQNGCYEEYKFALQATDQLMKMGVGPPADSALGIADFTAYAGQRRVQRAPRLGSTEAADVLACRTLLSACADLDGSPRSAPRASPGTWPGATASAKADPAPTSMLP</sequence>
<reference evidence="2 3" key="1">
    <citation type="submission" date="2020-05" db="EMBL/GenBank/DDBJ databases">
        <title>Aquincola sp. isolate from soil.</title>
        <authorList>
            <person name="Han J."/>
            <person name="Kim D.-U."/>
        </authorList>
    </citation>
    <scope>NUCLEOTIDE SEQUENCE [LARGE SCALE GENOMIC DNA]</scope>
    <source>
        <strain evidence="2 3">S2</strain>
    </source>
</reference>
<feature type="compositionally biased region" description="Basic and acidic residues" evidence="1">
    <location>
        <begin position="1"/>
        <end position="12"/>
    </location>
</feature>
<name>A0ABX2EIT3_9BURK</name>
<proteinExistence type="predicted"/>
<evidence type="ECO:0000313" key="3">
    <source>
        <dbReference type="Proteomes" id="UP000737171"/>
    </source>
</evidence>
<evidence type="ECO:0000256" key="1">
    <source>
        <dbReference type="SAM" id="MobiDB-lite"/>
    </source>
</evidence>
<evidence type="ECO:0000313" key="2">
    <source>
        <dbReference type="EMBL" id="NRF68476.1"/>
    </source>
</evidence>
<dbReference type="RefSeq" id="WP_173124153.1">
    <property type="nucleotide sequence ID" value="NZ_JABRWJ010000004.1"/>
</dbReference>
<evidence type="ECO:0008006" key="4">
    <source>
        <dbReference type="Google" id="ProtNLM"/>
    </source>
</evidence>
<dbReference type="EMBL" id="JABRWJ010000004">
    <property type="protein sequence ID" value="NRF68476.1"/>
    <property type="molecule type" value="Genomic_DNA"/>
</dbReference>
<protein>
    <recommendedName>
        <fullName evidence="4">Sel1 repeat family protein</fullName>
    </recommendedName>
</protein>
<feature type="region of interest" description="Disordered" evidence="1">
    <location>
        <begin position="1"/>
        <end position="24"/>
    </location>
</feature>
<keyword evidence="3" id="KW-1185">Reference proteome</keyword>
<feature type="region of interest" description="Disordered" evidence="1">
    <location>
        <begin position="220"/>
        <end position="252"/>
    </location>
</feature>